<dbReference type="RefSeq" id="WP_165093560.1">
    <property type="nucleotide sequence ID" value="NZ_CP049056.1"/>
</dbReference>
<dbReference type="KEGG" id="hdh:G5B40_00110"/>
<proteinExistence type="predicted"/>
<dbReference type="Proteomes" id="UP000503336">
    <property type="component" value="Chromosome"/>
</dbReference>
<dbReference type="EMBL" id="CP049056">
    <property type="protein sequence ID" value="QIE53982.1"/>
    <property type="molecule type" value="Genomic_DNA"/>
</dbReference>
<sequence>MAAMRAGFIHEMCVSALIWLIVTVLSQFGIEFATISGEKGSIDAHLLLWAVNVDCGALASNRNHQRIVK</sequence>
<accession>A0A7L5BSR2</accession>
<organism evidence="1 2">
    <name type="scientific">Pikeienuella piscinae</name>
    <dbReference type="NCBI Taxonomy" id="2748098"/>
    <lineage>
        <taxon>Bacteria</taxon>
        <taxon>Pseudomonadati</taxon>
        <taxon>Pseudomonadota</taxon>
        <taxon>Alphaproteobacteria</taxon>
        <taxon>Rhodobacterales</taxon>
        <taxon>Paracoccaceae</taxon>
        <taxon>Pikeienuella</taxon>
    </lineage>
</organism>
<evidence type="ECO:0000313" key="2">
    <source>
        <dbReference type="Proteomes" id="UP000503336"/>
    </source>
</evidence>
<reference evidence="1 2" key="1">
    <citation type="submission" date="2020-02" db="EMBL/GenBank/DDBJ databases">
        <title>complete genome sequence of Rhodobacteraceae bacterium.</title>
        <authorList>
            <person name="Park J."/>
            <person name="Kim Y.-S."/>
            <person name="Kim K.-H."/>
        </authorList>
    </citation>
    <scope>NUCLEOTIDE SEQUENCE [LARGE SCALE GENOMIC DNA]</scope>
    <source>
        <strain evidence="1 2">RR4-56</strain>
    </source>
</reference>
<protein>
    <submittedName>
        <fullName evidence="1">Uncharacterized protein</fullName>
    </submittedName>
</protein>
<name>A0A7L5BSR2_9RHOB</name>
<dbReference type="AlphaFoldDB" id="A0A7L5BSR2"/>
<keyword evidence="2" id="KW-1185">Reference proteome</keyword>
<gene>
    <name evidence="1" type="ORF">G5B40_00110</name>
</gene>
<evidence type="ECO:0000313" key="1">
    <source>
        <dbReference type="EMBL" id="QIE53982.1"/>
    </source>
</evidence>